<feature type="compositionally biased region" description="Low complexity" evidence="1">
    <location>
        <begin position="154"/>
        <end position="167"/>
    </location>
</feature>
<keyword evidence="3" id="KW-1185">Reference proteome</keyword>
<organism evidence="2 3">
    <name type="scientific">Tanacetum coccineum</name>
    <dbReference type="NCBI Taxonomy" id="301880"/>
    <lineage>
        <taxon>Eukaryota</taxon>
        <taxon>Viridiplantae</taxon>
        <taxon>Streptophyta</taxon>
        <taxon>Embryophyta</taxon>
        <taxon>Tracheophyta</taxon>
        <taxon>Spermatophyta</taxon>
        <taxon>Magnoliopsida</taxon>
        <taxon>eudicotyledons</taxon>
        <taxon>Gunneridae</taxon>
        <taxon>Pentapetalae</taxon>
        <taxon>asterids</taxon>
        <taxon>campanulids</taxon>
        <taxon>Asterales</taxon>
        <taxon>Asteraceae</taxon>
        <taxon>Asteroideae</taxon>
        <taxon>Anthemideae</taxon>
        <taxon>Anthemidinae</taxon>
        <taxon>Tanacetum</taxon>
    </lineage>
</organism>
<evidence type="ECO:0000256" key="1">
    <source>
        <dbReference type="SAM" id="MobiDB-lite"/>
    </source>
</evidence>
<evidence type="ECO:0000313" key="2">
    <source>
        <dbReference type="EMBL" id="GJS49956.1"/>
    </source>
</evidence>
<dbReference type="Proteomes" id="UP001151760">
    <property type="component" value="Unassembled WGS sequence"/>
</dbReference>
<sequence length="227" mass="24865">METIHVKFDEWTEQTAPVHSSPGPAHNLLTPGPISSGLVPNPPPVAPYIPPTNKELEILFQSMFDEYFETSTVDRLVPPAPTAQAPVNPTGPLVSILIDQEVPLGSHSLSTSNHQSSSVHQGVAAEHSFEVNPFAVADPEPFVNVFAPDHHSEASSSGLSAATTSSTPGLNTSTSTEHFIREHSRKRETVVELYFVRTEYQLADIFTKALPSERFKFILPHGWHEEL</sequence>
<proteinExistence type="predicted"/>
<dbReference type="EMBL" id="BQNB010008481">
    <property type="protein sequence ID" value="GJS49956.1"/>
    <property type="molecule type" value="Genomic_DNA"/>
</dbReference>
<reference evidence="2" key="2">
    <citation type="submission" date="2022-01" db="EMBL/GenBank/DDBJ databases">
        <authorList>
            <person name="Yamashiro T."/>
            <person name="Shiraishi A."/>
            <person name="Satake H."/>
            <person name="Nakayama K."/>
        </authorList>
    </citation>
    <scope>NUCLEOTIDE SEQUENCE</scope>
</reference>
<comment type="caution">
    <text evidence="2">The sequence shown here is derived from an EMBL/GenBank/DDBJ whole genome shotgun (WGS) entry which is preliminary data.</text>
</comment>
<feature type="region of interest" description="Disordered" evidence="1">
    <location>
        <begin position="153"/>
        <end position="182"/>
    </location>
</feature>
<accession>A0ABQ4WAR4</accession>
<name>A0ABQ4WAR4_9ASTR</name>
<reference evidence="2" key="1">
    <citation type="journal article" date="2022" name="Int. J. Mol. Sci.">
        <title>Draft Genome of Tanacetum Coccineum: Genomic Comparison of Closely Related Tanacetum-Family Plants.</title>
        <authorList>
            <person name="Yamashiro T."/>
            <person name="Shiraishi A."/>
            <person name="Nakayama K."/>
            <person name="Satake H."/>
        </authorList>
    </citation>
    <scope>NUCLEOTIDE SEQUENCE</scope>
</reference>
<feature type="compositionally biased region" description="Polar residues" evidence="1">
    <location>
        <begin position="168"/>
        <end position="177"/>
    </location>
</feature>
<gene>
    <name evidence="2" type="ORF">Tco_0600077</name>
</gene>
<evidence type="ECO:0000313" key="3">
    <source>
        <dbReference type="Proteomes" id="UP001151760"/>
    </source>
</evidence>
<protein>
    <submittedName>
        <fullName evidence="2">Uncharacterized protein</fullName>
    </submittedName>
</protein>